<sequence>MGSSLPPSTRLVINLNSGRIGEKFYPVLTLPDELIIQIFMSYIPPYPEHPPIAGPGSPTCLLGICRLWRSIALHSPSLWRAIHLSRLARRESIQTVETWLHRSRDLPLSLHFDLKTSMGPTCDDQLLKILLQHRSRWEYVDLRVIRPQIAPLFGSAPFLIHLSLLCWDKWYDDDDDTKFGSITAQDTPSLRSLSLWDVGHDVESLPWAQLTCLTLFDIVFSQCAPILAASPNLCRCKLVLTMDHRQAVHVNLPELEAMVLQVDDGVRGPVESCLAHFTLPALRNLEIHPGLLSQPIEQLQSLISRSECPLRRVRIPGSSEASLLQPAFPNIEIDFIQTVRLRYDDERWKTEEYWRKTA</sequence>
<accession>A0A8H6SAZ7</accession>
<dbReference type="GeneID" id="59350127"/>
<gene>
    <name evidence="1" type="ORF">MIND_01104400</name>
</gene>
<dbReference type="Proteomes" id="UP000636479">
    <property type="component" value="Unassembled WGS sequence"/>
</dbReference>
<organism evidence="1 2">
    <name type="scientific">Mycena indigotica</name>
    <dbReference type="NCBI Taxonomy" id="2126181"/>
    <lineage>
        <taxon>Eukaryota</taxon>
        <taxon>Fungi</taxon>
        <taxon>Dikarya</taxon>
        <taxon>Basidiomycota</taxon>
        <taxon>Agaricomycotina</taxon>
        <taxon>Agaricomycetes</taxon>
        <taxon>Agaricomycetidae</taxon>
        <taxon>Agaricales</taxon>
        <taxon>Marasmiineae</taxon>
        <taxon>Mycenaceae</taxon>
        <taxon>Mycena</taxon>
    </lineage>
</organism>
<reference evidence="1" key="1">
    <citation type="submission" date="2020-05" db="EMBL/GenBank/DDBJ databases">
        <title>Mycena genomes resolve the evolution of fungal bioluminescence.</title>
        <authorList>
            <person name="Tsai I.J."/>
        </authorList>
    </citation>
    <scope>NUCLEOTIDE SEQUENCE</scope>
    <source>
        <strain evidence="1">171206Taipei</strain>
    </source>
</reference>
<evidence type="ECO:0000313" key="2">
    <source>
        <dbReference type="Proteomes" id="UP000636479"/>
    </source>
</evidence>
<evidence type="ECO:0008006" key="3">
    <source>
        <dbReference type="Google" id="ProtNLM"/>
    </source>
</evidence>
<proteinExistence type="predicted"/>
<evidence type="ECO:0000313" key="1">
    <source>
        <dbReference type="EMBL" id="KAF7295642.1"/>
    </source>
</evidence>
<dbReference type="RefSeq" id="XP_037217005.1">
    <property type="nucleotide sequence ID" value="XM_037367611.1"/>
</dbReference>
<dbReference type="AlphaFoldDB" id="A0A8H6SAZ7"/>
<dbReference type="EMBL" id="JACAZF010000009">
    <property type="protein sequence ID" value="KAF7295642.1"/>
    <property type="molecule type" value="Genomic_DNA"/>
</dbReference>
<keyword evidence="2" id="KW-1185">Reference proteome</keyword>
<name>A0A8H6SAZ7_9AGAR</name>
<dbReference type="OrthoDB" id="3139566at2759"/>
<comment type="caution">
    <text evidence="1">The sequence shown here is derived from an EMBL/GenBank/DDBJ whole genome shotgun (WGS) entry which is preliminary data.</text>
</comment>
<protein>
    <recommendedName>
        <fullName evidence="3">F-box domain-containing protein</fullName>
    </recommendedName>
</protein>